<evidence type="ECO:0000256" key="4">
    <source>
        <dbReference type="ARBA" id="ARBA00023125"/>
    </source>
</evidence>
<dbReference type="PROSITE" id="PS50950">
    <property type="entry name" value="ZF_THAP"/>
    <property type="match status" value="1"/>
</dbReference>
<accession>A0A9Y4NLN2</accession>
<keyword evidence="8" id="KW-1185">Reference proteome</keyword>
<feature type="compositionally biased region" description="Polar residues" evidence="6">
    <location>
        <begin position="536"/>
        <end position="549"/>
    </location>
</feature>
<dbReference type="GeneID" id="103371915"/>
<feature type="region of interest" description="Disordered" evidence="6">
    <location>
        <begin position="132"/>
        <end position="174"/>
    </location>
</feature>
<feature type="region of interest" description="Disordered" evidence="6">
    <location>
        <begin position="623"/>
        <end position="650"/>
    </location>
</feature>
<keyword evidence="1" id="KW-0479">Metal-binding</keyword>
<keyword evidence="2 5" id="KW-0863">Zinc-finger</keyword>
<dbReference type="Pfam" id="PF05485">
    <property type="entry name" value="THAP"/>
    <property type="match status" value="1"/>
</dbReference>
<gene>
    <name evidence="9" type="primary">LOC103371915</name>
</gene>
<proteinExistence type="predicted"/>
<dbReference type="AlphaFoldDB" id="A0A9Y4NLN2"/>
<dbReference type="PANTHER" id="PTHR31751">
    <property type="entry name" value="SI:CH211-108C17.2-RELATED-RELATED"/>
    <property type="match status" value="1"/>
</dbReference>
<feature type="compositionally biased region" description="Low complexity" evidence="6">
    <location>
        <begin position="132"/>
        <end position="158"/>
    </location>
</feature>
<evidence type="ECO:0000256" key="6">
    <source>
        <dbReference type="SAM" id="MobiDB-lite"/>
    </source>
</evidence>
<feature type="compositionally biased region" description="Polar residues" evidence="6">
    <location>
        <begin position="640"/>
        <end position="650"/>
    </location>
</feature>
<dbReference type="SUPFAM" id="SSF57716">
    <property type="entry name" value="Glucocorticoid receptor-like (DNA-binding domain)"/>
    <property type="match status" value="1"/>
</dbReference>
<dbReference type="RefSeq" id="XP_008299621.1">
    <property type="nucleotide sequence ID" value="XM_008301399.1"/>
</dbReference>
<feature type="compositionally biased region" description="Low complexity" evidence="6">
    <location>
        <begin position="623"/>
        <end position="639"/>
    </location>
</feature>
<dbReference type="SMART" id="SM00692">
    <property type="entry name" value="DM3"/>
    <property type="match status" value="1"/>
</dbReference>
<feature type="compositionally biased region" description="Polar residues" evidence="6">
    <location>
        <begin position="388"/>
        <end position="401"/>
    </location>
</feature>
<dbReference type="GO" id="GO:0008270">
    <property type="term" value="F:zinc ion binding"/>
    <property type="evidence" value="ECO:0007669"/>
    <property type="project" value="UniProtKB-KW"/>
</dbReference>
<evidence type="ECO:0000256" key="3">
    <source>
        <dbReference type="ARBA" id="ARBA00022833"/>
    </source>
</evidence>
<keyword evidence="3" id="KW-0862">Zinc</keyword>
<reference evidence="9" key="1">
    <citation type="submission" date="2025-08" db="UniProtKB">
        <authorList>
            <consortium name="RefSeq"/>
        </authorList>
    </citation>
    <scope>IDENTIFICATION</scope>
</reference>
<evidence type="ECO:0000256" key="5">
    <source>
        <dbReference type="PROSITE-ProRule" id="PRU00309"/>
    </source>
</evidence>
<feature type="region of interest" description="Disordered" evidence="6">
    <location>
        <begin position="365"/>
        <end position="428"/>
    </location>
</feature>
<evidence type="ECO:0000313" key="8">
    <source>
        <dbReference type="Proteomes" id="UP000694891"/>
    </source>
</evidence>
<feature type="compositionally biased region" description="Basic and acidic residues" evidence="6">
    <location>
        <begin position="403"/>
        <end position="417"/>
    </location>
</feature>
<evidence type="ECO:0000256" key="2">
    <source>
        <dbReference type="ARBA" id="ARBA00022771"/>
    </source>
</evidence>
<dbReference type="GO" id="GO:0003677">
    <property type="term" value="F:DNA binding"/>
    <property type="evidence" value="ECO:0007669"/>
    <property type="project" value="UniProtKB-UniRule"/>
</dbReference>
<feature type="compositionally biased region" description="Polar residues" evidence="6">
    <location>
        <begin position="418"/>
        <end position="428"/>
    </location>
</feature>
<feature type="region of interest" description="Disordered" evidence="6">
    <location>
        <begin position="85"/>
        <end position="108"/>
    </location>
</feature>
<dbReference type="PANTHER" id="PTHR31751:SF42">
    <property type="entry name" value="PROTEIN CBG10204"/>
    <property type="match status" value="1"/>
</dbReference>
<sequence length="666" mass="72430">MSQRRVWHYRCSVVDCKSERKSLHTLPASEDLKSRWITFIFDGNVPSTVGKFLYVCANHFTSDCFLNKGQYQAGFASKLKLKDGSVPTVRDPGSHLETSAGPSSAAQASPAVSAVDSVLQWANTLTSGVCTQTSSSGVQSTGVDAESPSPSLPLPISSGTTSNASRSAPPAELSEHLCSGTSVGLLRESLHQETDLSSTATSKSDENEETNSTQSKTIVNDSCLMELFKKCQTCGHTITKKKVSHYGAQTKVTWSCLGGHKGVWMSSPYLLEAFPEIHLLTALSILFSGGTYTHFRQWAKHLHLNFMGHETFLEVQKAHISPEMKRTNRAEQEAILAKDIYRQAEGSLRHISDALKKIKAERREKRALSSSSSLSSSEERSSALKTAAETSIQESFASSSPGPDHESGQQHQHEAKHQSNTTHQTSSELAWIQDSSEEMEVTIAEDEYDSVKKIKSESTDLRAAGPNDSGDEDVYVPIIPQRSTASELLLECEEEELEPWQKQTSLIKVKVEDDVEDTANDQTECKPEPSLLQEDAVNTSPPELKTETPQPAVFNNQAFMVASPQLTSSTDFIGSLRTHCLAGTPFAIVPAVQQQLFHKVSAATVTPGPDGAVHTSEVHQISNNPVSSSSVLSPAASSSRQQADQPESQTLSVPFSLPRFTVLELP</sequence>
<organism evidence="8 9">
    <name type="scientific">Stegastes partitus</name>
    <name type="common">bicolor damselfish</name>
    <dbReference type="NCBI Taxonomy" id="144197"/>
    <lineage>
        <taxon>Eukaryota</taxon>
        <taxon>Metazoa</taxon>
        <taxon>Chordata</taxon>
        <taxon>Craniata</taxon>
        <taxon>Vertebrata</taxon>
        <taxon>Euteleostomi</taxon>
        <taxon>Actinopterygii</taxon>
        <taxon>Neopterygii</taxon>
        <taxon>Teleostei</taxon>
        <taxon>Neoteleostei</taxon>
        <taxon>Acanthomorphata</taxon>
        <taxon>Ovalentaria</taxon>
        <taxon>Pomacentridae</taxon>
        <taxon>Stegastes</taxon>
    </lineage>
</organism>
<protein>
    <submittedName>
        <fullName evidence="9">Probable GPI-anchored adhesin-like protein PGA55 isoform X1</fullName>
    </submittedName>
</protein>
<dbReference type="SMART" id="SM00980">
    <property type="entry name" value="THAP"/>
    <property type="match status" value="1"/>
</dbReference>
<feature type="compositionally biased region" description="Low complexity" evidence="6">
    <location>
        <begin position="99"/>
        <end position="108"/>
    </location>
</feature>
<evidence type="ECO:0000259" key="7">
    <source>
        <dbReference type="PROSITE" id="PS50950"/>
    </source>
</evidence>
<feature type="region of interest" description="Disordered" evidence="6">
    <location>
        <begin position="517"/>
        <end position="549"/>
    </location>
</feature>
<evidence type="ECO:0000313" key="9">
    <source>
        <dbReference type="RefSeq" id="XP_008299621.1"/>
    </source>
</evidence>
<keyword evidence="4 5" id="KW-0238">DNA-binding</keyword>
<dbReference type="Proteomes" id="UP000694891">
    <property type="component" value="Unplaced"/>
</dbReference>
<feature type="region of interest" description="Disordered" evidence="6">
    <location>
        <begin position="191"/>
        <end position="215"/>
    </location>
</feature>
<feature type="domain" description="THAP-type" evidence="7">
    <location>
        <begin position="1"/>
        <end position="90"/>
    </location>
</feature>
<evidence type="ECO:0000256" key="1">
    <source>
        <dbReference type="ARBA" id="ARBA00022723"/>
    </source>
</evidence>
<name>A0A9Y4NLN2_9TELE</name>
<dbReference type="InterPro" id="IPR006612">
    <property type="entry name" value="THAP_Znf"/>
</dbReference>